<evidence type="ECO:0000313" key="3">
    <source>
        <dbReference type="EMBL" id="TDA38309.1"/>
    </source>
</evidence>
<evidence type="ECO:0000313" key="4">
    <source>
        <dbReference type="Proteomes" id="UP000316080"/>
    </source>
</evidence>
<organism evidence="2 4">
    <name type="scientific">Thermoproteota archaeon</name>
    <dbReference type="NCBI Taxonomy" id="2056631"/>
    <lineage>
        <taxon>Archaea</taxon>
        <taxon>Thermoproteota</taxon>
    </lineage>
</organism>
<sequence>MKKSKKTSEEISFIIAMTFMLIGIFGCIILSIVLIFPLLLMFIEITSISLFFMIMLSLIPSSSPDKINTESIFYCGLAKEPYMNNDSLYRPIIPIINLPYDENWNEYYDKSYLKVEK</sequence>
<dbReference type="PROSITE" id="PS51257">
    <property type="entry name" value="PROKAR_LIPOPROTEIN"/>
    <property type="match status" value="1"/>
</dbReference>
<keyword evidence="1" id="KW-1133">Transmembrane helix</keyword>
<name>A0A520KGC9_9CREN</name>
<feature type="transmembrane region" description="Helical" evidence="1">
    <location>
        <begin position="12"/>
        <end position="33"/>
    </location>
</feature>
<reference evidence="3 5" key="1">
    <citation type="journal article" date="2019" name="Nat. Microbiol.">
        <title>Expanding anaerobic alkane metabolism in the domain of Archaea.</title>
        <authorList>
            <person name="Wang Y."/>
            <person name="Wegener G."/>
            <person name="Hou J."/>
            <person name="Wang F."/>
            <person name="Xiao X."/>
        </authorList>
    </citation>
    <scope>NUCLEOTIDE SEQUENCE [LARGE SCALE GENOMIC DNA]</scope>
    <source>
        <strain evidence="3">WYZ-LMO11</strain>
    </source>
</reference>
<evidence type="ECO:0000256" key="1">
    <source>
        <dbReference type="SAM" id="Phobius"/>
    </source>
</evidence>
<comment type="caution">
    <text evidence="2">The sequence shown here is derived from an EMBL/GenBank/DDBJ whole genome shotgun (WGS) entry which is preliminary data.</text>
</comment>
<protein>
    <submittedName>
        <fullName evidence="2">Uncharacterized protein</fullName>
    </submittedName>
</protein>
<proteinExistence type="predicted"/>
<dbReference type="EMBL" id="RXIH01000013">
    <property type="protein sequence ID" value="RZN57020.1"/>
    <property type="molecule type" value="Genomic_DNA"/>
</dbReference>
<dbReference type="Proteomes" id="UP000317265">
    <property type="component" value="Unassembled WGS sequence"/>
</dbReference>
<evidence type="ECO:0000313" key="2">
    <source>
        <dbReference type="EMBL" id="RZN57020.1"/>
    </source>
</evidence>
<accession>A0A520KGC9</accession>
<dbReference type="EMBL" id="QNVI01000054">
    <property type="protein sequence ID" value="TDA38309.1"/>
    <property type="molecule type" value="Genomic_DNA"/>
</dbReference>
<evidence type="ECO:0000313" key="5">
    <source>
        <dbReference type="Proteomes" id="UP000317265"/>
    </source>
</evidence>
<keyword evidence="1" id="KW-0812">Transmembrane</keyword>
<keyword evidence="1" id="KW-0472">Membrane</keyword>
<reference evidence="2 4" key="2">
    <citation type="journal article" date="2019" name="Nat. Microbiol.">
        <title>Wide diversity of methane and short-chain alkane metabolisms in uncultured archaea.</title>
        <authorList>
            <person name="Borrel G."/>
            <person name="Adam P.S."/>
            <person name="McKay L.J."/>
            <person name="Chen L.X."/>
            <person name="Sierra-Garcia I.N."/>
            <person name="Sieber C.M."/>
            <person name="Letourneur Q."/>
            <person name="Ghozlane A."/>
            <person name="Andersen G.L."/>
            <person name="Li W.J."/>
            <person name="Hallam S.J."/>
            <person name="Muyzer G."/>
            <person name="de Oliveira V.M."/>
            <person name="Inskeep W.P."/>
            <person name="Banfield J.F."/>
            <person name="Gribaldo S."/>
        </authorList>
    </citation>
    <scope>NUCLEOTIDE SEQUENCE [LARGE SCALE GENOMIC DNA]</scope>
    <source>
        <strain evidence="2">Verst-YHS</strain>
    </source>
</reference>
<dbReference type="AlphaFoldDB" id="A0A520KGC9"/>
<gene>
    <name evidence="3" type="ORF">DSO09_04685</name>
    <name evidence="2" type="ORF">EF809_01595</name>
</gene>
<feature type="transmembrane region" description="Helical" evidence="1">
    <location>
        <begin position="39"/>
        <end position="59"/>
    </location>
</feature>
<dbReference type="Proteomes" id="UP000316080">
    <property type="component" value="Unassembled WGS sequence"/>
</dbReference>